<feature type="signal peptide" evidence="2">
    <location>
        <begin position="1"/>
        <end position="28"/>
    </location>
</feature>
<feature type="region of interest" description="Disordered" evidence="1">
    <location>
        <begin position="30"/>
        <end position="49"/>
    </location>
</feature>
<protein>
    <submittedName>
        <fullName evidence="3">Uncharacterized protein</fullName>
    </submittedName>
</protein>
<keyword evidence="4" id="KW-1185">Reference proteome</keyword>
<accession>A0A9P6IXU8</accession>
<evidence type="ECO:0000256" key="1">
    <source>
        <dbReference type="SAM" id="MobiDB-lite"/>
    </source>
</evidence>
<dbReference type="OrthoDB" id="2349272at2759"/>
<sequence>MFRSLTFSALVALIALSISLLITETVIAQPTSPSPAPTNPPKKPNNPGITINQLKKGFAGNCPTSAATPEIITCEDALPFINRAIKKYRLKTRGQKAAYVANMAFEGGYLKYNHNLQNPSQGTRSIMPAVSLRAFVNANKSVQKLWPGYPNNVNDSTIVDVLIKNKLDFEPGAWWTVSGPDCATVAKGLTGVDATFLVWEKTCIRGGEETIQDRLKIYTNVYKAFM</sequence>
<feature type="compositionally biased region" description="Pro residues" evidence="1">
    <location>
        <begin position="32"/>
        <end position="44"/>
    </location>
</feature>
<keyword evidence="2" id="KW-0732">Signal</keyword>
<dbReference type="Proteomes" id="UP000749646">
    <property type="component" value="Unassembled WGS sequence"/>
</dbReference>
<reference evidence="3" key="1">
    <citation type="journal article" date="2020" name="Fungal Divers.">
        <title>Resolving the Mortierellaceae phylogeny through synthesis of multi-gene phylogenetics and phylogenomics.</title>
        <authorList>
            <person name="Vandepol N."/>
            <person name="Liber J."/>
            <person name="Desiro A."/>
            <person name="Na H."/>
            <person name="Kennedy M."/>
            <person name="Barry K."/>
            <person name="Grigoriev I.V."/>
            <person name="Miller A.N."/>
            <person name="O'Donnell K."/>
            <person name="Stajich J.E."/>
            <person name="Bonito G."/>
        </authorList>
    </citation>
    <scope>NUCLEOTIDE SEQUENCE</scope>
    <source>
        <strain evidence="3">MES-2147</strain>
    </source>
</reference>
<evidence type="ECO:0000313" key="3">
    <source>
        <dbReference type="EMBL" id="KAF9952966.1"/>
    </source>
</evidence>
<dbReference type="AlphaFoldDB" id="A0A9P6IXU8"/>
<evidence type="ECO:0000313" key="4">
    <source>
        <dbReference type="Proteomes" id="UP000749646"/>
    </source>
</evidence>
<organism evidence="3 4">
    <name type="scientific">Modicella reniformis</name>
    <dbReference type="NCBI Taxonomy" id="1440133"/>
    <lineage>
        <taxon>Eukaryota</taxon>
        <taxon>Fungi</taxon>
        <taxon>Fungi incertae sedis</taxon>
        <taxon>Mucoromycota</taxon>
        <taxon>Mortierellomycotina</taxon>
        <taxon>Mortierellomycetes</taxon>
        <taxon>Mortierellales</taxon>
        <taxon>Mortierellaceae</taxon>
        <taxon>Modicella</taxon>
    </lineage>
</organism>
<dbReference type="EMBL" id="JAAAHW010006943">
    <property type="protein sequence ID" value="KAF9952966.1"/>
    <property type="molecule type" value="Genomic_DNA"/>
</dbReference>
<proteinExistence type="predicted"/>
<gene>
    <name evidence="3" type="ORF">BGZ65_004943</name>
</gene>
<feature type="chain" id="PRO_5040458878" evidence="2">
    <location>
        <begin position="29"/>
        <end position="226"/>
    </location>
</feature>
<comment type="caution">
    <text evidence="3">The sequence shown here is derived from an EMBL/GenBank/DDBJ whole genome shotgun (WGS) entry which is preliminary data.</text>
</comment>
<name>A0A9P6IXU8_9FUNG</name>
<evidence type="ECO:0000256" key="2">
    <source>
        <dbReference type="SAM" id="SignalP"/>
    </source>
</evidence>